<evidence type="ECO:0000313" key="11">
    <source>
        <dbReference type="EMBL" id="KZB60496.1"/>
    </source>
</evidence>
<dbReference type="Pfam" id="PF01012">
    <property type="entry name" value="ETF"/>
    <property type="match status" value="1"/>
</dbReference>
<evidence type="ECO:0000256" key="5">
    <source>
        <dbReference type="ARBA" id="ARBA00022982"/>
    </source>
</evidence>
<dbReference type="InterPro" id="IPR018206">
    <property type="entry name" value="ETF_asu_C_CS"/>
</dbReference>
<comment type="caution">
    <text evidence="11">The sequence shown here is derived from an EMBL/GenBank/DDBJ whole genome shotgun (WGS) entry which is preliminary data.</text>
</comment>
<dbReference type="Pfam" id="PF00766">
    <property type="entry name" value="ETF_alpha"/>
    <property type="match status" value="1"/>
</dbReference>
<dbReference type="GO" id="GO:0009055">
    <property type="term" value="F:electron transfer activity"/>
    <property type="evidence" value="ECO:0007669"/>
    <property type="project" value="InterPro"/>
</dbReference>
<evidence type="ECO:0000313" key="12">
    <source>
        <dbReference type="Proteomes" id="UP000076335"/>
    </source>
</evidence>
<protein>
    <recommendedName>
        <fullName evidence="7">Electron transfer flavoprotein subunit alpha</fullName>
    </recommendedName>
    <alternativeName>
        <fullName evidence="8">Electron transfer flavoprotein large subunit</fullName>
    </alternativeName>
</protein>
<comment type="similarity">
    <text evidence="1">Belongs to the ETF alpha-subunit/FixB family.</text>
</comment>
<evidence type="ECO:0000256" key="1">
    <source>
        <dbReference type="ARBA" id="ARBA00005817"/>
    </source>
</evidence>
<dbReference type="PANTHER" id="PTHR43153:SF1">
    <property type="entry name" value="ELECTRON TRANSFER FLAVOPROTEIN SUBUNIT ALPHA, MITOCHONDRIAL"/>
    <property type="match status" value="1"/>
</dbReference>
<dbReference type="FunFam" id="3.40.50.1220:FF:000001">
    <property type="entry name" value="Electron transfer flavoprotein, alpha subunit"/>
    <property type="match status" value="1"/>
</dbReference>
<dbReference type="Gene3D" id="3.40.50.620">
    <property type="entry name" value="HUPs"/>
    <property type="match status" value="1"/>
</dbReference>
<dbReference type="InterPro" id="IPR014730">
    <property type="entry name" value="ETF_a/b_N"/>
</dbReference>
<organism evidence="11 12">
    <name type="scientific">Thalassospira lucentensis</name>
    <dbReference type="NCBI Taxonomy" id="168935"/>
    <lineage>
        <taxon>Bacteria</taxon>
        <taxon>Pseudomonadati</taxon>
        <taxon>Pseudomonadota</taxon>
        <taxon>Alphaproteobacteria</taxon>
        <taxon>Rhodospirillales</taxon>
        <taxon>Thalassospiraceae</taxon>
        <taxon>Thalassospira</taxon>
    </lineage>
</organism>
<evidence type="ECO:0000256" key="7">
    <source>
        <dbReference type="ARBA" id="ARBA00068674"/>
    </source>
</evidence>
<feature type="binding site" evidence="9">
    <location>
        <position position="203"/>
    </location>
    <ligand>
        <name>FAD</name>
        <dbReference type="ChEBI" id="CHEBI:57692"/>
    </ligand>
</feature>
<dbReference type="PROSITE" id="PS00696">
    <property type="entry name" value="ETF_ALPHA"/>
    <property type="match status" value="1"/>
</dbReference>
<dbReference type="Proteomes" id="UP000076335">
    <property type="component" value="Unassembled WGS sequence"/>
</dbReference>
<feature type="binding site" evidence="9">
    <location>
        <begin position="229"/>
        <end position="230"/>
    </location>
    <ligand>
        <name>FAD</name>
        <dbReference type="ChEBI" id="CHEBI:57692"/>
    </ligand>
</feature>
<evidence type="ECO:0000256" key="3">
    <source>
        <dbReference type="ARBA" id="ARBA00022630"/>
    </source>
</evidence>
<dbReference type="SMART" id="SM00893">
    <property type="entry name" value="ETF"/>
    <property type="match status" value="1"/>
</dbReference>
<gene>
    <name evidence="11" type="ORF">AUP42_08045</name>
</gene>
<dbReference type="SUPFAM" id="SSF52402">
    <property type="entry name" value="Adenine nucleotide alpha hydrolases-like"/>
    <property type="match status" value="1"/>
</dbReference>
<keyword evidence="5" id="KW-0249">Electron transport</keyword>
<dbReference type="InterPro" id="IPR033947">
    <property type="entry name" value="ETF_alpha_N"/>
</dbReference>
<dbReference type="EMBL" id="LPVY01000025">
    <property type="protein sequence ID" value="KZB60496.1"/>
    <property type="molecule type" value="Genomic_DNA"/>
</dbReference>
<feature type="binding site" evidence="9">
    <location>
        <begin position="260"/>
        <end position="267"/>
    </location>
    <ligand>
        <name>FAD</name>
        <dbReference type="ChEBI" id="CHEBI:57692"/>
    </ligand>
</feature>
<dbReference type="GO" id="GO:0050660">
    <property type="term" value="F:flavin adenine dinucleotide binding"/>
    <property type="evidence" value="ECO:0007669"/>
    <property type="project" value="InterPro"/>
</dbReference>
<accession>A0A154KZU0</accession>
<feature type="domain" description="Electron transfer flavoprotein alpha/beta-subunit N-terminal" evidence="10">
    <location>
        <begin position="3"/>
        <end position="183"/>
    </location>
</feature>
<evidence type="ECO:0000256" key="9">
    <source>
        <dbReference type="PIRSR" id="PIRSR000089-1"/>
    </source>
</evidence>
<keyword evidence="2" id="KW-0813">Transport</keyword>
<feature type="binding site" evidence="9">
    <location>
        <position position="281"/>
    </location>
    <ligand>
        <name>FAD</name>
        <dbReference type="ChEBI" id="CHEBI:57692"/>
    </ligand>
</feature>
<dbReference type="PANTHER" id="PTHR43153">
    <property type="entry name" value="ELECTRON TRANSFER FLAVOPROTEIN ALPHA"/>
    <property type="match status" value="1"/>
</dbReference>
<dbReference type="GO" id="GO:0033539">
    <property type="term" value="P:fatty acid beta-oxidation using acyl-CoA dehydrogenase"/>
    <property type="evidence" value="ECO:0007669"/>
    <property type="project" value="TreeGrafter"/>
</dbReference>
<evidence type="ECO:0000256" key="2">
    <source>
        <dbReference type="ARBA" id="ARBA00022448"/>
    </source>
</evidence>
<dbReference type="RefSeq" id="WP_062953493.1">
    <property type="nucleotide sequence ID" value="NZ_LPVY01000025.1"/>
</dbReference>
<comment type="function">
    <text evidence="6">The electron transfer flavoprotein serves as a specific electron acceptor for other dehydrogenases. It transfers the electrons to the main respiratory chain via ETF-ubiquinone oxidoreductase (ETF dehydrogenase).</text>
</comment>
<evidence type="ECO:0000256" key="4">
    <source>
        <dbReference type="ARBA" id="ARBA00022827"/>
    </source>
</evidence>
<evidence type="ECO:0000256" key="6">
    <source>
        <dbReference type="ARBA" id="ARBA00025649"/>
    </source>
</evidence>
<dbReference type="Gene3D" id="3.40.50.1220">
    <property type="entry name" value="TPP-binding domain"/>
    <property type="match status" value="1"/>
</dbReference>
<sequence>MAILLFAEHDNQSLSDQTAKALSAASLIGGDIDILVAGKNASSVADAAAKLSGIRKVLLAEGDALENRLAEPTAALIVNLSGDYDTILAPATTTGKNVLPRVAALLDVMQVSDVVEVVSPDTFKRPIYAGNAIETVQTTDATKILTIRTTSFAAASGDNAPAPIQTLDAGSDATGLSTFLENILSKNDRPELGSAKIIVSGGRALGSAERFQEVMTPVADKLGAAIGASRAAVDAGYASNDLQVGQTGKVVAPDLYIACGISGAIQHLAGMKDSKIIVAINTDEDAPIFQVADYGIVGDLFDILPELERQL</sequence>
<comment type="cofactor">
    <cofactor evidence="9">
        <name>FAD</name>
        <dbReference type="ChEBI" id="CHEBI:57692"/>
    </cofactor>
    <text evidence="9">Binds 1 FAD per dimer.</text>
</comment>
<name>A0A154KZU0_9PROT</name>
<dbReference type="InterPro" id="IPR014731">
    <property type="entry name" value="ETF_asu_C"/>
</dbReference>
<feature type="binding site" evidence="9">
    <location>
        <begin position="243"/>
        <end position="247"/>
    </location>
    <ligand>
        <name>FAD</name>
        <dbReference type="ChEBI" id="CHEBI:57692"/>
    </ligand>
</feature>
<proteinExistence type="inferred from homology"/>
<dbReference type="OrthoDB" id="9770286at2"/>
<keyword evidence="3" id="KW-0285">Flavoprotein</keyword>
<dbReference type="CDD" id="cd01715">
    <property type="entry name" value="ETF_alpha"/>
    <property type="match status" value="1"/>
</dbReference>
<evidence type="ECO:0000256" key="8">
    <source>
        <dbReference type="ARBA" id="ARBA00079299"/>
    </source>
</evidence>
<dbReference type="InterPro" id="IPR001308">
    <property type="entry name" value="ETF_a/FixB"/>
</dbReference>
<evidence type="ECO:0000259" key="10">
    <source>
        <dbReference type="SMART" id="SM00893"/>
    </source>
</evidence>
<dbReference type="AlphaFoldDB" id="A0A154KZU0"/>
<dbReference type="InterPro" id="IPR029035">
    <property type="entry name" value="DHS-like_NAD/FAD-binding_dom"/>
</dbReference>
<dbReference type="SUPFAM" id="SSF52467">
    <property type="entry name" value="DHS-like NAD/FAD-binding domain"/>
    <property type="match status" value="1"/>
</dbReference>
<keyword evidence="4 9" id="KW-0274">FAD</keyword>
<dbReference type="PIRSF" id="PIRSF000089">
    <property type="entry name" value="Electra_flavoP_a"/>
    <property type="match status" value="1"/>
</dbReference>
<dbReference type="InterPro" id="IPR014729">
    <property type="entry name" value="Rossmann-like_a/b/a_fold"/>
</dbReference>
<reference evidence="11 12" key="1">
    <citation type="submission" date="2015-12" db="EMBL/GenBank/DDBJ databases">
        <title>Genome sequence of Thalassospira lucentensis MCCC 1A02072.</title>
        <authorList>
            <person name="Lu L."/>
            <person name="Lai Q."/>
            <person name="Shao Z."/>
            <person name="Qian P."/>
        </authorList>
    </citation>
    <scope>NUCLEOTIDE SEQUENCE [LARGE SCALE GENOMIC DNA]</scope>
    <source>
        <strain evidence="11 12">MCCC 1A02072</strain>
    </source>
</reference>